<comment type="subcellular location">
    <subcellularLocation>
        <location evidence="1">Cell membrane</location>
        <topology evidence="1">Multi-pass membrane protein</topology>
    </subcellularLocation>
</comment>
<evidence type="ECO:0000256" key="6">
    <source>
        <dbReference type="ARBA" id="ARBA00022989"/>
    </source>
</evidence>
<sequence>MDLLVITSTIAVMGLIIGLGVLTASQIPITKELKSGIMFIIINIAVPSIILNGIFSTEVTSHLLNQVLVIFVFSISFHILSLLFSFTTSKLFNFQSLSPQKLSILSTFGNTGFIGIPLCATIFGPTGGLLAAIFDSAMDLVIFTIGIYMLQSHGKFKLRQLKALVNPPLIAITVGLLAAVTGFDPPDFIKQLTGMLSAIAAPLAMIYVGMLIPPLIQRKGLLFYSSIWFPLSFKLLILPIITFVLISFTYFDGLIKNIIIIQASMPTFMLATVLFSRYTDDEETAVLTTIYSTILCLFTIPFISILATWWGLS</sequence>
<keyword evidence="10" id="KW-1185">Reference proteome</keyword>
<evidence type="ECO:0000256" key="5">
    <source>
        <dbReference type="ARBA" id="ARBA00022692"/>
    </source>
</evidence>
<accession>A0A6A8DI05</accession>
<evidence type="ECO:0000313" key="9">
    <source>
        <dbReference type="EMBL" id="MRH42547.1"/>
    </source>
</evidence>
<evidence type="ECO:0000256" key="4">
    <source>
        <dbReference type="ARBA" id="ARBA00022475"/>
    </source>
</evidence>
<gene>
    <name evidence="9" type="ORF">GH741_07605</name>
</gene>
<feature type="transmembrane region" description="Helical" evidence="8">
    <location>
        <begin position="290"/>
        <end position="312"/>
    </location>
</feature>
<feature type="transmembrane region" description="Helical" evidence="8">
    <location>
        <begin position="163"/>
        <end position="183"/>
    </location>
</feature>
<dbReference type="AlphaFoldDB" id="A0A6A8DI05"/>
<dbReference type="PANTHER" id="PTHR36838:SF3">
    <property type="entry name" value="TRANSPORTER AUXIN EFFLUX CARRIER EC FAMILY"/>
    <property type="match status" value="1"/>
</dbReference>
<feature type="transmembrane region" description="Helical" evidence="8">
    <location>
        <begin position="104"/>
        <end position="123"/>
    </location>
</feature>
<feature type="transmembrane region" description="Helical" evidence="8">
    <location>
        <begin position="129"/>
        <end position="151"/>
    </location>
</feature>
<feature type="transmembrane region" description="Helical" evidence="8">
    <location>
        <begin position="36"/>
        <end position="55"/>
    </location>
</feature>
<feature type="transmembrane region" description="Helical" evidence="8">
    <location>
        <begin position="257"/>
        <end position="278"/>
    </location>
</feature>
<keyword evidence="7 8" id="KW-0472">Membrane</keyword>
<dbReference type="Gene3D" id="1.20.1530.20">
    <property type="match status" value="1"/>
</dbReference>
<dbReference type="GO" id="GO:0055085">
    <property type="term" value="P:transmembrane transport"/>
    <property type="evidence" value="ECO:0007669"/>
    <property type="project" value="InterPro"/>
</dbReference>
<reference evidence="9" key="1">
    <citation type="submission" date="2019-11" db="EMBL/GenBank/DDBJ databases">
        <authorList>
            <person name="Li J."/>
        </authorList>
    </citation>
    <scope>NUCLEOTIDE SEQUENCE</scope>
    <source>
        <strain evidence="9">B6B</strain>
    </source>
</reference>
<keyword evidence="3" id="KW-0813">Transport</keyword>
<evidence type="ECO:0000313" key="10">
    <source>
        <dbReference type="Proteomes" id="UP000799092"/>
    </source>
</evidence>
<protein>
    <submittedName>
        <fullName evidence="9">Auxin efflux carrier</fullName>
    </submittedName>
</protein>
<evidence type="ECO:0000256" key="2">
    <source>
        <dbReference type="ARBA" id="ARBA00010145"/>
    </source>
</evidence>
<keyword evidence="4" id="KW-1003">Cell membrane</keyword>
<dbReference type="InterPro" id="IPR038770">
    <property type="entry name" value="Na+/solute_symporter_sf"/>
</dbReference>
<dbReference type="OrthoDB" id="401182at2"/>
<feature type="transmembrane region" description="Helical" evidence="8">
    <location>
        <begin position="67"/>
        <end position="92"/>
    </location>
</feature>
<evidence type="ECO:0000256" key="7">
    <source>
        <dbReference type="ARBA" id="ARBA00023136"/>
    </source>
</evidence>
<dbReference type="InterPro" id="IPR004776">
    <property type="entry name" value="Mem_transp_PIN-like"/>
</dbReference>
<organism evidence="9 10">
    <name type="scientific">Aquibacillus halophilus</name>
    <dbReference type="NCBI Taxonomy" id="930132"/>
    <lineage>
        <taxon>Bacteria</taxon>
        <taxon>Bacillati</taxon>
        <taxon>Bacillota</taxon>
        <taxon>Bacilli</taxon>
        <taxon>Bacillales</taxon>
        <taxon>Bacillaceae</taxon>
        <taxon>Aquibacillus</taxon>
    </lineage>
</organism>
<dbReference type="RefSeq" id="WP_153736185.1">
    <property type="nucleotide sequence ID" value="NZ_WJNG01000005.1"/>
</dbReference>
<keyword evidence="5 8" id="KW-0812">Transmembrane</keyword>
<evidence type="ECO:0000256" key="3">
    <source>
        <dbReference type="ARBA" id="ARBA00022448"/>
    </source>
</evidence>
<feature type="transmembrane region" description="Helical" evidence="8">
    <location>
        <begin position="195"/>
        <end position="216"/>
    </location>
</feature>
<proteinExistence type="inferred from homology"/>
<comment type="caution">
    <text evidence="9">The sequence shown here is derived from an EMBL/GenBank/DDBJ whole genome shotgun (WGS) entry which is preliminary data.</text>
</comment>
<feature type="transmembrane region" description="Helical" evidence="8">
    <location>
        <begin position="6"/>
        <end position="24"/>
    </location>
</feature>
<dbReference type="Pfam" id="PF03547">
    <property type="entry name" value="Mem_trans"/>
    <property type="match status" value="1"/>
</dbReference>
<name>A0A6A8DI05_9BACI</name>
<dbReference type="GO" id="GO:0005886">
    <property type="term" value="C:plasma membrane"/>
    <property type="evidence" value="ECO:0007669"/>
    <property type="project" value="UniProtKB-SubCell"/>
</dbReference>
<feature type="transmembrane region" description="Helical" evidence="8">
    <location>
        <begin position="228"/>
        <end position="251"/>
    </location>
</feature>
<dbReference type="EMBL" id="WJNG01000005">
    <property type="protein sequence ID" value="MRH42547.1"/>
    <property type="molecule type" value="Genomic_DNA"/>
</dbReference>
<dbReference type="Proteomes" id="UP000799092">
    <property type="component" value="Unassembled WGS sequence"/>
</dbReference>
<keyword evidence="6 8" id="KW-1133">Transmembrane helix</keyword>
<evidence type="ECO:0000256" key="8">
    <source>
        <dbReference type="SAM" id="Phobius"/>
    </source>
</evidence>
<evidence type="ECO:0000256" key="1">
    <source>
        <dbReference type="ARBA" id="ARBA00004651"/>
    </source>
</evidence>
<dbReference type="PANTHER" id="PTHR36838">
    <property type="entry name" value="AUXIN EFFLUX CARRIER FAMILY PROTEIN"/>
    <property type="match status" value="1"/>
</dbReference>
<comment type="similarity">
    <text evidence="2">Belongs to the auxin efflux carrier (TC 2.A.69) family.</text>
</comment>